<name>A0A397U4F1_9GLOM</name>
<keyword evidence="2" id="KW-1185">Reference proteome</keyword>
<dbReference type="AlphaFoldDB" id="A0A397U4F1"/>
<sequence>MYVDKSVEKQYISDILEMHLKQNWMSEERNPTRYAYEQSFGEYDVEKARKYINNPISFMKELFENDIDIVKVIKVKERLEKVVDDINNSLEKLGEIILTRQQHFSESSDKNLTLEKIILSKRRIENKTKDTDKVNFINLAQQRFTSPGSSNEAICPESLIEDAIYVLGKCIISSPQDFYNVLKKDCYKYIQEFSTLWKTQRADLCKKSLIDCIEISKNSYWNKVKGCQQRCPFCGYVLIILEIIIKIINSFFKKFYRSKCELAEHEPNTNHRASFHLMACFAGFRNISTNGPTLIICNEPKNFDIDYCKAGDCENNLKFDEHVKKNYPEWWSLLGQKQPDDDQIKQVRTMWINLKDELCSRLKMVDNTPDSWYQDYKHLAKN</sequence>
<dbReference type="Proteomes" id="UP000266673">
    <property type="component" value="Unassembled WGS sequence"/>
</dbReference>
<comment type="caution">
    <text evidence="1">The sequence shown here is derived from an EMBL/GenBank/DDBJ whole genome shotgun (WGS) entry which is preliminary data.</text>
</comment>
<dbReference type="STRING" id="44941.A0A397U4F1"/>
<protein>
    <submittedName>
        <fullName evidence="1">Uncharacterized protein</fullName>
    </submittedName>
</protein>
<dbReference type="EMBL" id="QKWP01002298">
    <property type="protein sequence ID" value="RIB03907.1"/>
    <property type="molecule type" value="Genomic_DNA"/>
</dbReference>
<dbReference type="OrthoDB" id="1597724at2759"/>
<evidence type="ECO:0000313" key="2">
    <source>
        <dbReference type="Proteomes" id="UP000266673"/>
    </source>
</evidence>
<proteinExistence type="predicted"/>
<accession>A0A397U4F1</accession>
<reference evidence="1 2" key="1">
    <citation type="submission" date="2018-06" db="EMBL/GenBank/DDBJ databases">
        <title>Comparative genomics reveals the genomic features of Rhizophagus irregularis, R. cerebriforme, R. diaphanum and Gigaspora rosea, and their symbiotic lifestyle signature.</title>
        <authorList>
            <person name="Morin E."/>
            <person name="San Clemente H."/>
            <person name="Chen E.C.H."/>
            <person name="De La Providencia I."/>
            <person name="Hainaut M."/>
            <person name="Kuo A."/>
            <person name="Kohler A."/>
            <person name="Murat C."/>
            <person name="Tang N."/>
            <person name="Roy S."/>
            <person name="Loubradou J."/>
            <person name="Henrissat B."/>
            <person name="Grigoriev I.V."/>
            <person name="Corradi N."/>
            <person name="Roux C."/>
            <person name="Martin F.M."/>
        </authorList>
    </citation>
    <scope>NUCLEOTIDE SEQUENCE [LARGE SCALE GENOMIC DNA]</scope>
    <source>
        <strain evidence="1 2">DAOM 194757</strain>
    </source>
</reference>
<evidence type="ECO:0000313" key="1">
    <source>
        <dbReference type="EMBL" id="RIB03907.1"/>
    </source>
</evidence>
<gene>
    <name evidence="1" type="ORF">C2G38_729807</name>
</gene>
<organism evidence="1 2">
    <name type="scientific">Gigaspora rosea</name>
    <dbReference type="NCBI Taxonomy" id="44941"/>
    <lineage>
        <taxon>Eukaryota</taxon>
        <taxon>Fungi</taxon>
        <taxon>Fungi incertae sedis</taxon>
        <taxon>Mucoromycota</taxon>
        <taxon>Glomeromycotina</taxon>
        <taxon>Glomeromycetes</taxon>
        <taxon>Diversisporales</taxon>
        <taxon>Gigasporaceae</taxon>
        <taxon>Gigaspora</taxon>
    </lineage>
</organism>